<comment type="caution">
    <text evidence="2">The sequence shown here is derived from an EMBL/GenBank/DDBJ whole genome shotgun (WGS) entry which is preliminary data.</text>
</comment>
<dbReference type="AlphaFoldDB" id="A0A1V6SCP4"/>
<protein>
    <submittedName>
        <fullName evidence="2">Uncharacterized protein</fullName>
    </submittedName>
</protein>
<organism evidence="2 3">
    <name type="scientific">Penicillium vulpinum</name>
    <dbReference type="NCBI Taxonomy" id="29845"/>
    <lineage>
        <taxon>Eukaryota</taxon>
        <taxon>Fungi</taxon>
        <taxon>Dikarya</taxon>
        <taxon>Ascomycota</taxon>
        <taxon>Pezizomycotina</taxon>
        <taxon>Eurotiomycetes</taxon>
        <taxon>Eurotiomycetidae</taxon>
        <taxon>Eurotiales</taxon>
        <taxon>Aspergillaceae</taxon>
        <taxon>Penicillium</taxon>
    </lineage>
</organism>
<keyword evidence="3" id="KW-1185">Reference proteome</keyword>
<feature type="compositionally biased region" description="Basic residues" evidence="1">
    <location>
        <begin position="173"/>
        <end position="189"/>
    </location>
</feature>
<feature type="region of interest" description="Disordered" evidence="1">
    <location>
        <begin position="96"/>
        <end position="127"/>
    </location>
</feature>
<dbReference type="OrthoDB" id="4365092at2759"/>
<reference evidence="3" key="1">
    <citation type="journal article" date="2017" name="Nat. Microbiol.">
        <title>Global analysis of biosynthetic gene clusters reveals vast potential of secondary metabolite production in Penicillium species.</title>
        <authorList>
            <person name="Nielsen J.C."/>
            <person name="Grijseels S."/>
            <person name="Prigent S."/>
            <person name="Ji B."/>
            <person name="Dainat J."/>
            <person name="Nielsen K.F."/>
            <person name="Frisvad J.C."/>
            <person name="Workman M."/>
            <person name="Nielsen J."/>
        </authorList>
    </citation>
    <scope>NUCLEOTIDE SEQUENCE [LARGE SCALE GENOMIC DNA]</scope>
    <source>
        <strain evidence="3">IBT 29486</strain>
    </source>
</reference>
<dbReference type="Proteomes" id="UP000191518">
    <property type="component" value="Unassembled WGS sequence"/>
</dbReference>
<feature type="compositionally biased region" description="Polar residues" evidence="1">
    <location>
        <begin position="191"/>
        <end position="204"/>
    </location>
</feature>
<sequence length="228" mass="24912">MALTKAKSQGTAPAAGPAKRKVDDVEFLLTLLDRVQIDYKLTAQTLGIEKSTCRMRLLRLQQRYGMKKVGPTRGPHSKKQGVKTSKKSTIARELLNISNEPAATEPTADENRSSDLTNLGSTDLEEPIKNQGTNAVELLILPLCDNVDYQAAAQKLVIQKGTCRMRLTRLQQKHGLKKVGQKRGPRAKKGVTSTKSPTQGTKSPDASDHQDITGNTAEVTDLEEPVKN</sequence>
<dbReference type="EMBL" id="MDYP01000002">
    <property type="protein sequence ID" value="OQE11519.1"/>
    <property type="molecule type" value="Genomic_DNA"/>
</dbReference>
<proteinExistence type="predicted"/>
<evidence type="ECO:0000256" key="1">
    <source>
        <dbReference type="SAM" id="MobiDB-lite"/>
    </source>
</evidence>
<evidence type="ECO:0000313" key="2">
    <source>
        <dbReference type="EMBL" id="OQE11519.1"/>
    </source>
</evidence>
<accession>A0A1V6SCP4</accession>
<feature type="region of interest" description="Disordered" evidence="1">
    <location>
        <begin position="173"/>
        <end position="228"/>
    </location>
</feature>
<evidence type="ECO:0000313" key="3">
    <source>
        <dbReference type="Proteomes" id="UP000191518"/>
    </source>
</evidence>
<feature type="compositionally biased region" description="Basic residues" evidence="1">
    <location>
        <begin position="75"/>
        <end position="86"/>
    </location>
</feature>
<feature type="region of interest" description="Disordered" evidence="1">
    <location>
        <begin position="67"/>
        <end position="86"/>
    </location>
</feature>
<name>A0A1V6SCP4_9EURO</name>
<gene>
    <name evidence="2" type="ORF">PENVUL_c002G07363</name>
</gene>